<keyword evidence="2" id="KW-1185">Reference proteome</keyword>
<sequence>MELLMMKGFIITGLSSLVLGSFFTPVHANEIMAVNSTVEQNQISYLSPINLVSHGRGGTFREQGIPSHIQFSLAIKSGKVDAESLVQAAVEAGRLSSETLNNSNYLSNVQFELSQVNND</sequence>
<accession>B1WT14</accession>
<gene>
    <name evidence="1" type="ordered locus">cce_0993</name>
</gene>
<protein>
    <submittedName>
        <fullName evidence="1">Uncharacterized protein</fullName>
    </submittedName>
</protein>
<proteinExistence type="predicted"/>
<dbReference type="EMBL" id="CP000806">
    <property type="protein sequence ID" value="ACB50344.1"/>
    <property type="molecule type" value="Genomic_DNA"/>
</dbReference>
<name>B1WT14_CROS5</name>
<dbReference type="Proteomes" id="UP000001203">
    <property type="component" value="Chromosome circular"/>
</dbReference>
<dbReference type="HOGENOM" id="CLU_138498_1_0_3"/>
<dbReference type="KEGG" id="cyt:cce_0993"/>
<reference evidence="1 2" key="1">
    <citation type="journal article" date="2008" name="Proc. Natl. Acad. Sci. U.S.A.">
        <title>The genome of Cyanothece 51142, a unicellular diazotrophic cyanobacterium important in the marine nitrogen cycle.</title>
        <authorList>
            <person name="Welsh E.A."/>
            <person name="Liberton M."/>
            <person name="Stoeckel J."/>
            <person name="Loh T."/>
            <person name="Elvitigala T."/>
            <person name="Wang C."/>
            <person name="Wollam A."/>
            <person name="Fulton R.S."/>
            <person name="Clifton S.W."/>
            <person name="Jacobs J.M."/>
            <person name="Aurora R."/>
            <person name="Ghosh B.K."/>
            <person name="Sherman L.A."/>
            <person name="Smith R.D."/>
            <person name="Wilson R.K."/>
            <person name="Pakrasi H.B."/>
        </authorList>
    </citation>
    <scope>NUCLEOTIDE SEQUENCE [LARGE SCALE GENOMIC DNA]</scope>
    <source>
        <strain evidence="2">ATCC 51142 / BH68</strain>
    </source>
</reference>
<organism evidence="1 2">
    <name type="scientific">Crocosphaera subtropica (strain ATCC 51142 / BH68)</name>
    <name type="common">Cyanothece sp. (strain ATCC 51142)</name>
    <dbReference type="NCBI Taxonomy" id="43989"/>
    <lineage>
        <taxon>Bacteria</taxon>
        <taxon>Bacillati</taxon>
        <taxon>Cyanobacteriota</taxon>
        <taxon>Cyanophyceae</taxon>
        <taxon>Oscillatoriophycideae</taxon>
        <taxon>Chroococcales</taxon>
        <taxon>Aphanothecaceae</taxon>
        <taxon>Crocosphaera</taxon>
        <taxon>Crocosphaera subtropica</taxon>
    </lineage>
</organism>
<dbReference type="eggNOG" id="ENOG5033AQU">
    <property type="taxonomic scope" value="Bacteria"/>
</dbReference>
<evidence type="ECO:0000313" key="1">
    <source>
        <dbReference type="EMBL" id="ACB50344.1"/>
    </source>
</evidence>
<dbReference type="AlphaFoldDB" id="B1WT14"/>
<dbReference type="RefSeq" id="WP_012361524.1">
    <property type="nucleotide sequence ID" value="NC_010546.1"/>
</dbReference>
<evidence type="ECO:0000313" key="2">
    <source>
        <dbReference type="Proteomes" id="UP000001203"/>
    </source>
</evidence>